<keyword evidence="2" id="KW-1185">Reference proteome</keyword>
<dbReference type="Proteomes" id="UP000814140">
    <property type="component" value="Unassembled WGS sequence"/>
</dbReference>
<protein>
    <submittedName>
        <fullName evidence="1">Uncharacterized protein</fullName>
    </submittedName>
</protein>
<reference evidence="1" key="2">
    <citation type="journal article" date="2022" name="New Phytol.">
        <title>Evolutionary transition to the ectomycorrhizal habit in the genomes of a hyperdiverse lineage of mushroom-forming fungi.</title>
        <authorList>
            <person name="Looney B."/>
            <person name="Miyauchi S."/>
            <person name="Morin E."/>
            <person name="Drula E."/>
            <person name="Courty P.E."/>
            <person name="Kohler A."/>
            <person name="Kuo A."/>
            <person name="LaButti K."/>
            <person name="Pangilinan J."/>
            <person name="Lipzen A."/>
            <person name="Riley R."/>
            <person name="Andreopoulos W."/>
            <person name="He G."/>
            <person name="Johnson J."/>
            <person name="Nolan M."/>
            <person name="Tritt A."/>
            <person name="Barry K.W."/>
            <person name="Grigoriev I.V."/>
            <person name="Nagy L.G."/>
            <person name="Hibbett D."/>
            <person name="Henrissat B."/>
            <person name="Matheny P.B."/>
            <person name="Labbe J."/>
            <person name="Martin F.M."/>
        </authorList>
    </citation>
    <scope>NUCLEOTIDE SEQUENCE</scope>
    <source>
        <strain evidence="1">HHB10654</strain>
    </source>
</reference>
<evidence type="ECO:0000313" key="1">
    <source>
        <dbReference type="EMBL" id="KAI0062930.1"/>
    </source>
</evidence>
<gene>
    <name evidence="1" type="ORF">BV25DRAFT_486151</name>
</gene>
<sequence length="142" mass="15448">MAGGLHNVRLTRPLYILAPPCSNVSADHDFVAPATLPTLGLQHTPCLHDSIPRRVPESLPIPIHRFKCGRALLLAPAYHTTTCLAAHPMGPRLLATIALSIGARVASARDRWWRGGARARYANLACTAMRCPLSCYFSSRIT</sequence>
<dbReference type="EMBL" id="MU277205">
    <property type="protein sequence ID" value="KAI0062930.1"/>
    <property type="molecule type" value="Genomic_DNA"/>
</dbReference>
<proteinExistence type="predicted"/>
<accession>A0ACB8T2I2</accession>
<reference evidence="1" key="1">
    <citation type="submission" date="2021-03" db="EMBL/GenBank/DDBJ databases">
        <authorList>
            <consortium name="DOE Joint Genome Institute"/>
            <person name="Ahrendt S."/>
            <person name="Looney B.P."/>
            <person name="Miyauchi S."/>
            <person name="Morin E."/>
            <person name="Drula E."/>
            <person name="Courty P.E."/>
            <person name="Chicoki N."/>
            <person name="Fauchery L."/>
            <person name="Kohler A."/>
            <person name="Kuo A."/>
            <person name="Labutti K."/>
            <person name="Pangilinan J."/>
            <person name="Lipzen A."/>
            <person name="Riley R."/>
            <person name="Andreopoulos W."/>
            <person name="He G."/>
            <person name="Johnson J."/>
            <person name="Barry K.W."/>
            <person name="Grigoriev I.V."/>
            <person name="Nagy L."/>
            <person name="Hibbett D."/>
            <person name="Henrissat B."/>
            <person name="Matheny P.B."/>
            <person name="Labbe J."/>
            <person name="Martin F."/>
        </authorList>
    </citation>
    <scope>NUCLEOTIDE SEQUENCE</scope>
    <source>
        <strain evidence="1">HHB10654</strain>
    </source>
</reference>
<evidence type="ECO:0000313" key="2">
    <source>
        <dbReference type="Proteomes" id="UP000814140"/>
    </source>
</evidence>
<name>A0ACB8T2I2_9AGAM</name>
<comment type="caution">
    <text evidence="1">The sequence shown here is derived from an EMBL/GenBank/DDBJ whole genome shotgun (WGS) entry which is preliminary data.</text>
</comment>
<organism evidence="1 2">
    <name type="scientific">Artomyces pyxidatus</name>
    <dbReference type="NCBI Taxonomy" id="48021"/>
    <lineage>
        <taxon>Eukaryota</taxon>
        <taxon>Fungi</taxon>
        <taxon>Dikarya</taxon>
        <taxon>Basidiomycota</taxon>
        <taxon>Agaricomycotina</taxon>
        <taxon>Agaricomycetes</taxon>
        <taxon>Russulales</taxon>
        <taxon>Auriscalpiaceae</taxon>
        <taxon>Artomyces</taxon>
    </lineage>
</organism>